<dbReference type="InterPro" id="IPR004331">
    <property type="entry name" value="SPX_dom"/>
</dbReference>
<dbReference type="GO" id="GO:0005774">
    <property type="term" value="C:vacuolar membrane"/>
    <property type="evidence" value="ECO:0007669"/>
    <property type="project" value="UniProtKB-SubCell"/>
</dbReference>
<dbReference type="GO" id="GO:0006799">
    <property type="term" value="P:polyphosphate biosynthetic process"/>
    <property type="evidence" value="ECO:0007669"/>
    <property type="project" value="UniProtKB-ARBA"/>
</dbReference>
<name>A0A8T0PZX8_PANVG</name>
<dbReference type="Proteomes" id="UP000823388">
    <property type="component" value="Chromosome 7N"/>
</dbReference>
<dbReference type="PANTHER" id="PTHR46140:SF1">
    <property type="entry name" value="VACUOLAR TRANSPORTER CHAPERONE COMPLEX SUBUNIT 4-RELATED"/>
    <property type="match status" value="1"/>
</dbReference>
<evidence type="ECO:0000313" key="7">
    <source>
        <dbReference type="EMBL" id="KAG2568167.1"/>
    </source>
</evidence>
<dbReference type="PANTHER" id="PTHR46140">
    <property type="entry name" value="VACUOLAR TRANSPORTER CHAPERONE 1-RELATED"/>
    <property type="match status" value="1"/>
</dbReference>
<keyword evidence="2" id="KW-0926">Vacuole</keyword>
<keyword evidence="3" id="KW-0812">Transmembrane</keyword>
<accession>A0A8T0PZX8</accession>
<gene>
    <name evidence="7" type="ORF">PVAP13_7NG296900</name>
</gene>
<dbReference type="EMBL" id="CM029050">
    <property type="protein sequence ID" value="KAG2568167.1"/>
    <property type="molecule type" value="Genomic_DNA"/>
</dbReference>
<evidence type="ECO:0000256" key="4">
    <source>
        <dbReference type="ARBA" id="ARBA00022989"/>
    </source>
</evidence>
<dbReference type="AlphaFoldDB" id="A0A8T0PZX8"/>
<organism evidence="7 8">
    <name type="scientific">Panicum virgatum</name>
    <name type="common">Blackwell switchgrass</name>
    <dbReference type="NCBI Taxonomy" id="38727"/>
    <lineage>
        <taxon>Eukaryota</taxon>
        <taxon>Viridiplantae</taxon>
        <taxon>Streptophyta</taxon>
        <taxon>Embryophyta</taxon>
        <taxon>Tracheophyta</taxon>
        <taxon>Spermatophyta</taxon>
        <taxon>Magnoliopsida</taxon>
        <taxon>Liliopsida</taxon>
        <taxon>Poales</taxon>
        <taxon>Poaceae</taxon>
        <taxon>PACMAD clade</taxon>
        <taxon>Panicoideae</taxon>
        <taxon>Panicodae</taxon>
        <taxon>Paniceae</taxon>
        <taxon>Panicinae</taxon>
        <taxon>Panicum</taxon>
        <taxon>Panicum sect. Hiantes</taxon>
    </lineage>
</organism>
<proteinExistence type="predicted"/>
<keyword evidence="5" id="KW-0472">Membrane</keyword>
<comment type="subcellular location">
    <subcellularLocation>
        <location evidence="1">Vacuole membrane</location>
        <topology evidence="1">Multi-pass membrane protein</topology>
    </subcellularLocation>
</comment>
<sequence length="195" mass="23147">MVNFGKKLMVDQVEEWKGYYINYKLMKKMLKQYVEQTQHGGKDREHVLKEFSRILDDQIERIVLFLLQQQGHLASRIEELGEQRTALLEQYDISQVSQLRDAYREVGFDLIKLLRFVDMNATGIRKILKKFDKRFGYKFTDYYVTTRANHPYSQLQQVFKQVGIVAVVGALSRNLEYLHTMKEVLYPSMIIQQLL</sequence>
<dbReference type="InterPro" id="IPR045264">
    <property type="entry name" value="SPXM_SPX_plant"/>
</dbReference>
<evidence type="ECO:0000256" key="2">
    <source>
        <dbReference type="ARBA" id="ARBA00022554"/>
    </source>
</evidence>
<evidence type="ECO:0000259" key="6">
    <source>
        <dbReference type="PROSITE" id="PS51382"/>
    </source>
</evidence>
<evidence type="ECO:0000256" key="3">
    <source>
        <dbReference type="ARBA" id="ARBA00022692"/>
    </source>
</evidence>
<keyword evidence="8" id="KW-1185">Reference proteome</keyword>
<evidence type="ECO:0000313" key="8">
    <source>
        <dbReference type="Proteomes" id="UP000823388"/>
    </source>
</evidence>
<keyword evidence="4" id="KW-1133">Transmembrane helix</keyword>
<dbReference type="InterPro" id="IPR051572">
    <property type="entry name" value="VTC_Complex_Subunit"/>
</dbReference>
<evidence type="ECO:0000256" key="1">
    <source>
        <dbReference type="ARBA" id="ARBA00004128"/>
    </source>
</evidence>
<dbReference type="PROSITE" id="PS51382">
    <property type="entry name" value="SPX"/>
    <property type="match status" value="1"/>
</dbReference>
<evidence type="ECO:0000256" key="5">
    <source>
        <dbReference type="ARBA" id="ARBA00023136"/>
    </source>
</evidence>
<reference evidence="7" key="1">
    <citation type="submission" date="2020-05" db="EMBL/GenBank/DDBJ databases">
        <title>WGS assembly of Panicum virgatum.</title>
        <authorList>
            <person name="Lovell J.T."/>
            <person name="Jenkins J."/>
            <person name="Shu S."/>
            <person name="Juenger T.E."/>
            <person name="Schmutz J."/>
        </authorList>
    </citation>
    <scope>NUCLEOTIDE SEQUENCE</scope>
    <source>
        <strain evidence="7">AP13</strain>
    </source>
</reference>
<feature type="domain" description="SPX" evidence="6">
    <location>
        <begin position="2"/>
        <end position="145"/>
    </location>
</feature>
<comment type="caution">
    <text evidence="7">The sequence shown here is derived from an EMBL/GenBank/DDBJ whole genome shotgun (WGS) entry which is preliminary data.</text>
</comment>
<protein>
    <recommendedName>
        <fullName evidence="6">SPX domain-containing protein</fullName>
    </recommendedName>
</protein>
<dbReference type="CDD" id="cd14479">
    <property type="entry name" value="SPX-MFS_plant"/>
    <property type="match status" value="1"/>
</dbReference>
<dbReference type="Pfam" id="PF03105">
    <property type="entry name" value="SPX"/>
    <property type="match status" value="1"/>
</dbReference>